<name>A0ABW3VGT5_9PSEU</name>
<feature type="transmembrane region" description="Helical" evidence="7">
    <location>
        <begin position="47"/>
        <end position="69"/>
    </location>
</feature>
<feature type="transmembrane region" description="Helical" evidence="7">
    <location>
        <begin position="244"/>
        <end position="266"/>
    </location>
</feature>
<feature type="domain" description="Phage shock protein PspC N-terminal" evidence="8">
    <location>
        <begin position="17"/>
        <end position="72"/>
    </location>
</feature>
<dbReference type="PANTHER" id="PTHR33885">
    <property type="entry name" value="PHAGE SHOCK PROTEIN C"/>
    <property type="match status" value="1"/>
</dbReference>
<reference evidence="10" key="1">
    <citation type="journal article" date="2019" name="Int. J. Syst. Evol. Microbiol.">
        <title>The Global Catalogue of Microorganisms (GCM) 10K type strain sequencing project: providing services to taxonomists for standard genome sequencing and annotation.</title>
        <authorList>
            <consortium name="The Broad Institute Genomics Platform"/>
            <consortium name="The Broad Institute Genome Sequencing Center for Infectious Disease"/>
            <person name="Wu L."/>
            <person name="Ma J."/>
        </authorList>
    </citation>
    <scope>NUCLEOTIDE SEQUENCE [LARGE SCALE GENOMIC DNA]</scope>
    <source>
        <strain evidence="10">CCUG 49018</strain>
    </source>
</reference>
<dbReference type="InterPro" id="IPR052027">
    <property type="entry name" value="PspC"/>
</dbReference>
<feature type="transmembrane region" description="Helical" evidence="7">
    <location>
        <begin position="94"/>
        <end position="111"/>
    </location>
</feature>
<evidence type="ECO:0000313" key="10">
    <source>
        <dbReference type="Proteomes" id="UP001597182"/>
    </source>
</evidence>
<evidence type="ECO:0000256" key="7">
    <source>
        <dbReference type="SAM" id="Phobius"/>
    </source>
</evidence>
<dbReference type="RefSeq" id="WP_013677382.1">
    <property type="nucleotide sequence ID" value="NZ_BAABKS010000053.1"/>
</dbReference>
<accession>A0ABW3VGT5</accession>
<evidence type="ECO:0000256" key="5">
    <source>
        <dbReference type="ARBA" id="ARBA00023136"/>
    </source>
</evidence>
<dbReference type="Pfam" id="PF04024">
    <property type="entry name" value="PspC"/>
    <property type="match status" value="1"/>
</dbReference>
<feature type="transmembrane region" description="Helical" evidence="7">
    <location>
        <begin position="218"/>
        <end position="238"/>
    </location>
</feature>
<feature type="transmembrane region" description="Helical" evidence="7">
    <location>
        <begin position="273"/>
        <end position="290"/>
    </location>
</feature>
<protein>
    <submittedName>
        <fullName evidence="9">PspC domain-containing protein</fullName>
    </submittedName>
</protein>
<evidence type="ECO:0000256" key="3">
    <source>
        <dbReference type="ARBA" id="ARBA00022692"/>
    </source>
</evidence>
<evidence type="ECO:0000313" key="9">
    <source>
        <dbReference type="EMBL" id="MFD1233489.1"/>
    </source>
</evidence>
<keyword evidence="10" id="KW-1185">Reference proteome</keyword>
<comment type="subcellular location">
    <subcellularLocation>
        <location evidence="1">Cell membrane</location>
        <topology evidence="1">Single-pass membrane protein</topology>
    </subcellularLocation>
</comment>
<keyword evidence="2" id="KW-1003">Cell membrane</keyword>
<proteinExistence type="predicted"/>
<comment type="caution">
    <text evidence="9">The sequence shown here is derived from an EMBL/GenBank/DDBJ whole genome shotgun (WGS) entry which is preliminary data.</text>
</comment>
<sequence>MNGTDVQSTLREMWETRPARPRHDRKVAGVAAAIARRYDIDPVLVRVGFVVAALYGIGAALYIAGWVLLPEADENDPTDGAAAATKPGKRPHPGLLIALIVAAVVGTGAIFGHDGGIIWPAIIALGLLFLLHRSRGGRGVAGPHAPAPAAHDPQTVNLRKEGTTAEQETTELDPVTGEPKPTPPSWDPLGAAPFAWDLPEPAPEPAPEPPAPRRRPPVTAVTLAVALVTGGVLGALLLGGTNLMSLPTLLAIVLGILGAGLVVGAFVRAGRGIIPFALIMCLLTWGAMQVPTDSLRGGVGNTEVRPVSVDMLAPSYERAAGNIELDLRGLDLSVPAGVGATALPQDPGVPAPPAPPAPPVPPVETRVDVGMGNLEVWVPANADVTVHADAGVGHVQFGNRESGGSSARIDVVDDLGADGIRSGRPIVLDLHAGLGNVEVHRG</sequence>
<keyword evidence="5 7" id="KW-0472">Membrane</keyword>
<dbReference type="EMBL" id="JBHTMB010000064">
    <property type="protein sequence ID" value="MFD1233489.1"/>
    <property type="molecule type" value="Genomic_DNA"/>
</dbReference>
<evidence type="ECO:0000259" key="8">
    <source>
        <dbReference type="Pfam" id="PF04024"/>
    </source>
</evidence>
<feature type="compositionally biased region" description="Pro residues" evidence="6">
    <location>
        <begin position="200"/>
        <end position="210"/>
    </location>
</feature>
<gene>
    <name evidence="9" type="ORF">ACFQ34_09365</name>
</gene>
<organism evidence="9 10">
    <name type="scientific">Pseudonocardia benzenivorans</name>
    <dbReference type="NCBI Taxonomy" id="228005"/>
    <lineage>
        <taxon>Bacteria</taxon>
        <taxon>Bacillati</taxon>
        <taxon>Actinomycetota</taxon>
        <taxon>Actinomycetes</taxon>
        <taxon>Pseudonocardiales</taxon>
        <taxon>Pseudonocardiaceae</taxon>
        <taxon>Pseudonocardia</taxon>
    </lineage>
</organism>
<evidence type="ECO:0000256" key="6">
    <source>
        <dbReference type="SAM" id="MobiDB-lite"/>
    </source>
</evidence>
<keyword evidence="4 7" id="KW-1133">Transmembrane helix</keyword>
<evidence type="ECO:0000256" key="1">
    <source>
        <dbReference type="ARBA" id="ARBA00004162"/>
    </source>
</evidence>
<keyword evidence="3 7" id="KW-0812">Transmembrane</keyword>
<evidence type="ECO:0000256" key="2">
    <source>
        <dbReference type="ARBA" id="ARBA00022475"/>
    </source>
</evidence>
<feature type="region of interest" description="Disordered" evidence="6">
    <location>
        <begin position="162"/>
        <end position="215"/>
    </location>
</feature>
<feature type="transmembrane region" description="Helical" evidence="7">
    <location>
        <begin position="117"/>
        <end position="134"/>
    </location>
</feature>
<dbReference type="InterPro" id="IPR007168">
    <property type="entry name" value="Phageshock_PspC_N"/>
</dbReference>
<dbReference type="Proteomes" id="UP001597182">
    <property type="component" value="Unassembled WGS sequence"/>
</dbReference>
<dbReference type="PANTHER" id="PTHR33885:SF3">
    <property type="entry name" value="PHAGE SHOCK PROTEIN C"/>
    <property type="match status" value="1"/>
</dbReference>
<evidence type="ECO:0000256" key="4">
    <source>
        <dbReference type="ARBA" id="ARBA00022989"/>
    </source>
</evidence>